<protein>
    <submittedName>
        <fullName evidence="1">Uncharacterized protein (DUF427 family)</fullName>
    </submittedName>
</protein>
<dbReference type="EMBL" id="JACHIJ010000002">
    <property type="protein sequence ID" value="MBB5051832.1"/>
    <property type="molecule type" value="Genomic_DNA"/>
</dbReference>
<evidence type="ECO:0000313" key="1">
    <source>
        <dbReference type="EMBL" id="MBB5051832.1"/>
    </source>
</evidence>
<gene>
    <name evidence="1" type="ORF">HNQ36_001786</name>
</gene>
<reference evidence="1 2" key="1">
    <citation type="submission" date="2020-08" db="EMBL/GenBank/DDBJ databases">
        <title>Genomic Encyclopedia of Type Strains, Phase IV (KMG-IV): sequencing the most valuable type-strain genomes for metagenomic binning, comparative biology and taxonomic classification.</title>
        <authorList>
            <person name="Goeker M."/>
        </authorList>
    </citation>
    <scope>NUCLEOTIDE SEQUENCE [LARGE SCALE GENOMIC DNA]</scope>
    <source>
        <strain evidence="1 2">DSM 17498</strain>
    </source>
</reference>
<dbReference type="RefSeq" id="WP_184083892.1">
    <property type="nucleotide sequence ID" value="NZ_JACHIJ010000002.1"/>
</dbReference>
<sequence>MLRHVRITHRASGEVIAEGPIGFFGITPFEGNYYIARKYLKTSRLKPNWIPGFCVYKFLYVWLDLRLPDGTREPSIGWLYWLPNPLFFLIAFRPAVPQSSPALSVQEIA</sequence>
<dbReference type="AlphaFoldDB" id="A0A840MYL8"/>
<organism evidence="1 2">
    <name type="scientific">Afipia massiliensis</name>
    <dbReference type="NCBI Taxonomy" id="211460"/>
    <lineage>
        <taxon>Bacteria</taxon>
        <taxon>Pseudomonadati</taxon>
        <taxon>Pseudomonadota</taxon>
        <taxon>Alphaproteobacteria</taxon>
        <taxon>Hyphomicrobiales</taxon>
        <taxon>Nitrobacteraceae</taxon>
        <taxon>Afipia</taxon>
    </lineage>
</organism>
<dbReference type="Proteomes" id="UP000521227">
    <property type="component" value="Unassembled WGS sequence"/>
</dbReference>
<accession>A0A840MYL8</accession>
<comment type="caution">
    <text evidence="1">The sequence shown here is derived from an EMBL/GenBank/DDBJ whole genome shotgun (WGS) entry which is preliminary data.</text>
</comment>
<proteinExistence type="predicted"/>
<name>A0A840MYL8_9BRAD</name>
<evidence type="ECO:0000313" key="2">
    <source>
        <dbReference type="Proteomes" id="UP000521227"/>
    </source>
</evidence>